<dbReference type="InterPro" id="IPR013783">
    <property type="entry name" value="Ig-like_fold"/>
</dbReference>
<evidence type="ECO:0000313" key="2">
    <source>
        <dbReference type="EMBL" id="CAG5965521.1"/>
    </source>
</evidence>
<sequence>MFLSRTSSQLLLPSTAALTVSPSSLQFFRKDSVSLSCEEDGSSAGWTVRRNTSRGTRTQCGADWGRLAGSVCRMSFVFESDSGEYWCESGGGAAGPSTPLTVSGVRTASEVMLCGDVIVVTVQSRLSLEGRGRRHGDGLFTSFNQSSMLLVQEDPFGSPQPSPHSETRPSLVFLHTVHPAELPSSSQLRDTESFLKN</sequence>
<dbReference type="SUPFAM" id="SSF48726">
    <property type="entry name" value="Immunoglobulin"/>
    <property type="match status" value="1"/>
</dbReference>
<organism evidence="2 3">
    <name type="scientific">Menidia menidia</name>
    <name type="common">Atlantic silverside</name>
    <dbReference type="NCBI Taxonomy" id="238744"/>
    <lineage>
        <taxon>Eukaryota</taxon>
        <taxon>Metazoa</taxon>
        <taxon>Chordata</taxon>
        <taxon>Craniata</taxon>
        <taxon>Vertebrata</taxon>
        <taxon>Euteleostomi</taxon>
        <taxon>Actinopterygii</taxon>
        <taxon>Neopterygii</taxon>
        <taxon>Teleostei</taxon>
        <taxon>Neoteleostei</taxon>
        <taxon>Acanthomorphata</taxon>
        <taxon>Ovalentaria</taxon>
        <taxon>Atherinomorphae</taxon>
        <taxon>Atheriniformes</taxon>
        <taxon>Atherinopsidae</taxon>
        <taxon>Menidiinae</taxon>
        <taxon>Menidia</taxon>
    </lineage>
</organism>
<dbReference type="InterPro" id="IPR036179">
    <property type="entry name" value="Ig-like_dom_sf"/>
</dbReference>
<dbReference type="EMBL" id="CAJRST010027779">
    <property type="protein sequence ID" value="CAG5965521.1"/>
    <property type="molecule type" value="Genomic_DNA"/>
</dbReference>
<gene>
    <name evidence="2" type="ORF">MMEN_LOCUS15696</name>
</gene>
<evidence type="ECO:0000259" key="1">
    <source>
        <dbReference type="PROSITE" id="PS50835"/>
    </source>
</evidence>
<evidence type="ECO:0000313" key="3">
    <source>
        <dbReference type="Proteomes" id="UP000677803"/>
    </source>
</evidence>
<proteinExistence type="predicted"/>
<accession>A0A8S4BMT2</accession>
<dbReference type="AlphaFoldDB" id="A0A8S4BMT2"/>
<reference evidence="2" key="1">
    <citation type="submission" date="2021-05" db="EMBL/GenBank/DDBJ databases">
        <authorList>
            <person name="Tigano A."/>
        </authorList>
    </citation>
    <scope>NUCLEOTIDE SEQUENCE</scope>
</reference>
<protein>
    <submittedName>
        <fullName evidence="2">(Atlantic silverside) hypothetical protein</fullName>
    </submittedName>
</protein>
<comment type="caution">
    <text evidence="2">The sequence shown here is derived from an EMBL/GenBank/DDBJ whole genome shotgun (WGS) entry which is preliminary data.</text>
</comment>
<dbReference type="OrthoDB" id="6151406at2759"/>
<dbReference type="PROSITE" id="PS50835">
    <property type="entry name" value="IG_LIKE"/>
    <property type="match status" value="1"/>
</dbReference>
<dbReference type="Proteomes" id="UP000677803">
    <property type="component" value="Unassembled WGS sequence"/>
</dbReference>
<dbReference type="InterPro" id="IPR007110">
    <property type="entry name" value="Ig-like_dom"/>
</dbReference>
<name>A0A8S4BMT2_9TELE</name>
<feature type="domain" description="Ig-like" evidence="1">
    <location>
        <begin position="13"/>
        <end position="103"/>
    </location>
</feature>
<dbReference type="Gene3D" id="2.60.40.10">
    <property type="entry name" value="Immunoglobulins"/>
    <property type="match status" value="1"/>
</dbReference>
<keyword evidence="3" id="KW-1185">Reference proteome</keyword>